<protein>
    <submittedName>
        <fullName evidence="1">Uncharacterized protein</fullName>
    </submittedName>
</protein>
<organism evidence="1">
    <name type="scientific">Ensete ventricosum</name>
    <name type="common">Abyssinian banana</name>
    <name type="synonym">Musa ensete</name>
    <dbReference type="NCBI Taxonomy" id="4639"/>
    <lineage>
        <taxon>Eukaryota</taxon>
        <taxon>Viridiplantae</taxon>
        <taxon>Streptophyta</taxon>
        <taxon>Embryophyta</taxon>
        <taxon>Tracheophyta</taxon>
        <taxon>Spermatophyta</taxon>
        <taxon>Magnoliopsida</taxon>
        <taxon>Liliopsida</taxon>
        <taxon>Zingiberales</taxon>
        <taxon>Musaceae</taxon>
        <taxon>Ensete</taxon>
    </lineage>
</organism>
<dbReference type="EMBL" id="KV875662">
    <property type="protein sequence ID" value="RZR72316.1"/>
    <property type="molecule type" value="Genomic_DNA"/>
</dbReference>
<gene>
    <name evidence="1" type="ORF">BHM03_00012430</name>
</gene>
<evidence type="ECO:0000313" key="1">
    <source>
        <dbReference type="EMBL" id="RZR72316.1"/>
    </source>
</evidence>
<dbReference type="Proteomes" id="UP000290560">
    <property type="component" value="Unassembled WGS sequence"/>
</dbReference>
<accession>A0A445MDN3</accession>
<proteinExistence type="predicted"/>
<sequence length="149" mass="17083">MVAAISFARLQEDGLNHDARRTKITTRLAAPEPLVPPAINRSSWPKKLTREELCDRSAKGLCWNYDELWSHDHYCKKVRLLMIEPIEEIELEDMDLESEEDDIKEKPQSAVSTVHALSGYAKPYTMKIEESLKHQHITVLTDTRGPTTL</sequence>
<reference evidence="1" key="1">
    <citation type="journal article" date="2018" name="Data Brief">
        <title>Genome sequence data from 17 accessions of Ensete ventricosum, a staple food crop for millions in Ethiopia.</title>
        <authorList>
            <person name="Yemataw Z."/>
            <person name="Muzemil S."/>
            <person name="Ambachew D."/>
            <person name="Tripathi L."/>
            <person name="Tesfaye K."/>
            <person name="Chala A."/>
            <person name="Farbos A."/>
            <person name="O'Neill P."/>
            <person name="Moore K."/>
            <person name="Grant M."/>
            <person name="Studholme D.J."/>
        </authorList>
    </citation>
    <scope>NUCLEOTIDE SEQUENCE [LARGE SCALE GENOMIC DNA]</scope>
    <source>
        <tissue evidence="1">Leaf</tissue>
    </source>
</reference>
<name>A0A445MDN3_ENSVE</name>
<dbReference type="AlphaFoldDB" id="A0A445MDN3"/>